<organism evidence="2 3">
    <name type="scientific">Clostridium botulinum</name>
    <dbReference type="NCBI Taxonomy" id="1491"/>
    <lineage>
        <taxon>Bacteria</taxon>
        <taxon>Bacillati</taxon>
        <taxon>Bacillota</taxon>
        <taxon>Clostridia</taxon>
        <taxon>Eubacteriales</taxon>
        <taxon>Clostridiaceae</taxon>
        <taxon>Clostridium</taxon>
    </lineage>
</organism>
<feature type="compositionally biased region" description="Basic and acidic residues" evidence="1">
    <location>
        <begin position="32"/>
        <end position="41"/>
    </location>
</feature>
<proteinExistence type="predicted"/>
<feature type="compositionally biased region" description="Basic and acidic residues" evidence="1">
    <location>
        <begin position="248"/>
        <end position="272"/>
    </location>
</feature>
<protein>
    <submittedName>
        <fullName evidence="2">Viral A-type inclusion protein</fullName>
    </submittedName>
</protein>
<dbReference type="Proteomes" id="UP000472355">
    <property type="component" value="Unassembled WGS sequence"/>
</dbReference>
<comment type="caution">
    <text evidence="2">The sequence shown here is derived from an EMBL/GenBank/DDBJ whole genome shotgun (WGS) entry which is preliminary data.</text>
</comment>
<sequence>MSLNINSNNINIVRSNNLKRIGEINNNYNNDLKKTDEDKKTSSLNIQKQDNNKNDLIEKLQKQKQALKERKQSLIETTMDPKEKKYKLEEINQNLQDIEAQIQQLNMNEKEKEVQKEQEEMLKKKAKEEELKTNEDEVREDIVISASLNELIKFSHSKDNIHLLKDSKNRQLVEKGYIKHVTDLNGYTNPNNYNDKRLSQITKSISYLEHSVSNEISKINNIAKRIQYKTQIATKKLDYNDDKVNQEKQVVSDDKKQGNIKDNLKQNSDKNLKNTQNK</sequence>
<evidence type="ECO:0000313" key="2">
    <source>
        <dbReference type="EMBL" id="NFA43222.1"/>
    </source>
</evidence>
<feature type="region of interest" description="Disordered" evidence="1">
    <location>
        <begin position="248"/>
        <end position="278"/>
    </location>
</feature>
<evidence type="ECO:0000256" key="1">
    <source>
        <dbReference type="SAM" id="MobiDB-lite"/>
    </source>
</evidence>
<accession>A0A6M0SPI0</accession>
<name>A0A6M0SPI0_CLOBO</name>
<dbReference type="EMBL" id="SGKU01000032">
    <property type="protein sequence ID" value="NFA43222.1"/>
    <property type="molecule type" value="Genomic_DNA"/>
</dbReference>
<evidence type="ECO:0000313" key="3">
    <source>
        <dbReference type="Proteomes" id="UP000472355"/>
    </source>
</evidence>
<feature type="region of interest" description="Disordered" evidence="1">
    <location>
        <begin position="32"/>
        <end position="54"/>
    </location>
</feature>
<dbReference type="AlphaFoldDB" id="A0A6M0SPI0"/>
<gene>
    <name evidence="2" type="ORF">EXM65_11690</name>
</gene>
<reference evidence="2 3" key="1">
    <citation type="submission" date="2019-02" db="EMBL/GenBank/DDBJ databases">
        <title>Genome sequencing of Clostridium botulinum clinical isolates.</title>
        <authorList>
            <person name="Brunt J."/>
            <person name="Van Vliet A.H.M."/>
            <person name="Stringer S.C."/>
            <person name="Grant K.A."/>
            <person name="Carter A.C."/>
            <person name="Peck M.W."/>
        </authorList>
    </citation>
    <scope>NUCLEOTIDE SEQUENCE [LARGE SCALE GENOMIC DNA]</scope>
    <source>
        <strain evidence="2 3">H113700579</strain>
    </source>
</reference>